<evidence type="ECO:0000256" key="2">
    <source>
        <dbReference type="SAM" id="MobiDB-lite"/>
    </source>
</evidence>
<gene>
    <name evidence="3" type="ORF">LOTGIDRAFT_176518</name>
</gene>
<evidence type="ECO:0000256" key="1">
    <source>
        <dbReference type="SAM" id="Coils"/>
    </source>
</evidence>
<evidence type="ECO:0000313" key="3">
    <source>
        <dbReference type="EMBL" id="ESO98586.1"/>
    </source>
</evidence>
<organism evidence="3 4">
    <name type="scientific">Lottia gigantea</name>
    <name type="common">Giant owl limpet</name>
    <dbReference type="NCBI Taxonomy" id="225164"/>
    <lineage>
        <taxon>Eukaryota</taxon>
        <taxon>Metazoa</taxon>
        <taxon>Spiralia</taxon>
        <taxon>Lophotrochozoa</taxon>
        <taxon>Mollusca</taxon>
        <taxon>Gastropoda</taxon>
        <taxon>Patellogastropoda</taxon>
        <taxon>Lottioidea</taxon>
        <taxon>Lottiidae</taxon>
        <taxon>Lottia</taxon>
    </lineage>
</organism>
<evidence type="ECO:0000313" key="4">
    <source>
        <dbReference type="Proteomes" id="UP000030746"/>
    </source>
</evidence>
<protein>
    <submittedName>
        <fullName evidence="3">Uncharacterized protein</fullName>
    </submittedName>
</protein>
<dbReference type="OMA" id="HIELRIE"/>
<dbReference type="EMBL" id="KB201237">
    <property type="protein sequence ID" value="ESO98586.1"/>
    <property type="molecule type" value="Genomic_DNA"/>
</dbReference>
<name>V4AY94_LOTGI</name>
<dbReference type="HOGENOM" id="CLU_1176600_0_0_1"/>
<dbReference type="Proteomes" id="UP000030746">
    <property type="component" value="Unassembled WGS sequence"/>
</dbReference>
<keyword evidence="1" id="KW-0175">Coiled coil</keyword>
<accession>V4AY94</accession>
<dbReference type="GeneID" id="20243815"/>
<feature type="coiled-coil region" evidence="1">
    <location>
        <begin position="1"/>
        <end position="112"/>
    </location>
</feature>
<dbReference type="STRING" id="225164.V4AY94"/>
<reference evidence="3 4" key="1">
    <citation type="journal article" date="2013" name="Nature">
        <title>Insights into bilaterian evolution from three spiralian genomes.</title>
        <authorList>
            <person name="Simakov O."/>
            <person name="Marletaz F."/>
            <person name="Cho S.J."/>
            <person name="Edsinger-Gonzales E."/>
            <person name="Havlak P."/>
            <person name="Hellsten U."/>
            <person name="Kuo D.H."/>
            <person name="Larsson T."/>
            <person name="Lv J."/>
            <person name="Arendt D."/>
            <person name="Savage R."/>
            <person name="Osoegawa K."/>
            <person name="de Jong P."/>
            <person name="Grimwood J."/>
            <person name="Chapman J.A."/>
            <person name="Shapiro H."/>
            <person name="Aerts A."/>
            <person name="Otillar R.P."/>
            <person name="Terry A.Y."/>
            <person name="Boore J.L."/>
            <person name="Grigoriev I.V."/>
            <person name="Lindberg D.R."/>
            <person name="Seaver E.C."/>
            <person name="Weisblat D.A."/>
            <person name="Putnam N.H."/>
            <person name="Rokhsar D.S."/>
        </authorList>
    </citation>
    <scope>NUCLEOTIDE SEQUENCE [LARGE SCALE GENOMIC DNA]</scope>
</reference>
<proteinExistence type="predicted"/>
<dbReference type="OrthoDB" id="366390at2759"/>
<sequence>MLESQARISDLVERTERAEQNSLLSTQKLANTSANVEAQDKSKNEVREELQKLQISYARIEAELKHEKQRADMLQEDLLDSQKVRTSLEALCANLKSTSSHLEEKLNNQLENGSSTEKDVVEQLRKELEAKYRMELNRKLDEVNLYLEEQSRARDKLDRSRGDNENKILSDKKRLDDENTSLKLKYEQAVAARESKEIESRRYRDLYESEMRWRLRLSDQLQETTDKTLSLKSKLA</sequence>
<dbReference type="AlphaFoldDB" id="V4AY94"/>
<keyword evidence="4" id="KW-1185">Reference proteome</keyword>
<dbReference type="KEGG" id="lgi:LOTGIDRAFT_176518"/>
<dbReference type="CTD" id="20243815"/>
<feature type="region of interest" description="Disordered" evidence="2">
    <location>
        <begin position="153"/>
        <end position="172"/>
    </location>
</feature>
<dbReference type="RefSeq" id="XP_009050725.1">
    <property type="nucleotide sequence ID" value="XM_009052477.1"/>
</dbReference>